<protein>
    <submittedName>
        <fullName evidence="1">Uncharacterized protein</fullName>
    </submittedName>
</protein>
<accession>A0ABT4UMI8</accession>
<name>A0ABT4UMI8_9BACT</name>
<keyword evidence="2" id="KW-1185">Reference proteome</keyword>
<organism evidence="1 2">
    <name type="scientific">Polluticaenibacter yanchengensis</name>
    <dbReference type="NCBI Taxonomy" id="3014562"/>
    <lineage>
        <taxon>Bacteria</taxon>
        <taxon>Pseudomonadati</taxon>
        <taxon>Bacteroidota</taxon>
        <taxon>Chitinophagia</taxon>
        <taxon>Chitinophagales</taxon>
        <taxon>Chitinophagaceae</taxon>
        <taxon>Polluticaenibacter</taxon>
    </lineage>
</organism>
<sequence length="55" mass="6608">MNTVQKFATFDELKSCETEKNNPLSRLKKHNDFKKIIAEIRDKKVEQDKQLQLMR</sequence>
<dbReference type="EMBL" id="JAQGEF010000021">
    <property type="protein sequence ID" value="MDA3616052.1"/>
    <property type="molecule type" value="Genomic_DNA"/>
</dbReference>
<evidence type="ECO:0000313" key="2">
    <source>
        <dbReference type="Proteomes" id="UP001210231"/>
    </source>
</evidence>
<comment type="caution">
    <text evidence="1">The sequence shown here is derived from an EMBL/GenBank/DDBJ whole genome shotgun (WGS) entry which is preliminary data.</text>
</comment>
<evidence type="ECO:0000313" key="1">
    <source>
        <dbReference type="EMBL" id="MDA3616052.1"/>
    </source>
</evidence>
<dbReference type="RefSeq" id="WP_407032381.1">
    <property type="nucleotide sequence ID" value="NZ_JAQGEF010000021.1"/>
</dbReference>
<proteinExistence type="predicted"/>
<dbReference type="Proteomes" id="UP001210231">
    <property type="component" value="Unassembled WGS sequence"/>
</dbReference>
<reference evidence="1 2" key="1">
    <citation type="submission" date="2022-12" db="EMBL/GenBank/DDBJ databases">
        <title>Chitinophagaceae gen. sp. nov., a new member of the family Chitinophagaceae, isolated from soil in a chemical factory.</title>
        <authorList>
            <person name="Ke Z."/>
        </authorList>
    </citation>
    <scope>NUCLEOTIDE SEQUENCE [LARGE SCALE GENOMIC DNA]</scope>
    <source>
        <strain evidence="1 2">LY-5</strain>
    </source>
</reference>
<gene>
    <name evidence="1" type="ORF">O3P16_14650</name>
</gene>